<dbReference type="Gene3D" id="3.30.70.100">
    <property type="match status" value="1"/>
</dbReference>
<dbReference type="InterPro" id="IPR007138">
    <property type="entry name" value="ABM_dom"/>
</dbReference>
<accession>A0ABW7QWQ4</accession>
<evidence type="ECO:0000259" key="1">
    <source>
        <dbReference type="Pfam" id="PF03992"/>
    </source>
</evidence>
<dbReference type="Pfam" id="PF03992">
    <property type="entry name" value="ABM"/>
    <property type="match status" value="1"/>
</dbReference>
<evidence type="ECO:0000313" key="2">
    <source>
        <dbReference type="EMBL" id="MFH8549446.1"/>
    </source>
</evidence>
<dbReference type="PANTHER" id="PTHR37811:SF2">
    <property type="entry name" value="ABM DOMAIN-CONTAINING PROTEIN"/>
    <property type="match status" value="1"/>
</dbReference>
<dbReference type="InterPro" id="IPR011008">
    <property type="entry name" value="Dimeric_a/b-barrel"/>
</dbReference>
<dbReference type="EC" id="1.14.-.-" evidence="2"/>
<organism evidence="2 3">
    <name type="scientific">Streptomyces longisporoflavus</name>
    <dbReference type="NCBI Taxonomy" id="28044"/>
    <lineage>
        <taxon>Bacteria</taxon>
        <taxon>Bacillati</taxon>
        <taxon>Actinomycetota</taxon>
        <taxon>Actinomycetes</taxon>
        <taxon>Kitasatosporales</taxon>
        <taxon>Streptomycetaceae</taxon>
        <taxon>Streptomyces</taxon>
    </lineage>
</organism>
<dbReference type="EMBL" id="JBIRGQ010000006">
    <property type="protein sequence ID" value="MFH8549446.1"/>
    <property type="molecule type" value="Genomic_DNA"/>
</dbReference>
<name>A0ABW7QWQ4_9ACTN</name>
<keyword evidence="2" id="KW-0503">Monooxygenase</keyword>
<dbReference type="InterPro" id="IPR052936">
    <property type="entry name" value="Jasmonate_Hydroxylase-like"/>
</dbReference>
<dbReference type="SUPFAM" id="SSF54909">
    <property type="entry name" value="Dimeric alpha+beta barrel"/>
    <property type="match status" value="1"/>
</dbReference>
<gene>
    <name evidence="2" type="ORF">ACH4F9_30995</name>
</gene>
<comment type="caution">
    <text evidence="2">The sequence shown here is derived from an EMBL/GenBank/DDBJ whole genome shotgun (WGS) entry which is preliminary data.</text>
</comment>
<evidence type="ECO:0000313" key="3">
    <source>
        <dbReference type="Proteomes" id="UP001610818"/>
    </source>
</evidence>
<dbReference type="GO" id="GO:0004497">
    <property type="term" value="F:monooxygenase activity"/>
    <property type="evidence" value="ECO:0007669"/>
    <property type="project" value="UniProtKB-KW"/>
</dbReference>
<dbReference type="PANTHER" id="PTHR37811">
    <property type="entry name" value="BLL5343 PROTEIN"/>
    <property type="match status" value="1"/>
</dbReference>
<reference evidence="2 3" key="1">
    <citation type="submission" date="2024-10" db="EMBL/GenBank/DDBJ databases">
        <title>The Natural Products Discovery Center: Release of the First 8490 Sequenced Strains for Exploring Actinobacteria Biosynthetic Diversity.</title>
        <authorList>
            <person name="Kalkreuter E."/>
            <person name="Kautsar S.A."/>
            <person name="Yang D."/>
            <person name="Bader C.D."/>
            <person name="Teijaro C.N."/>
            <person name="Fluegel L."/>
            <person name="Davis C.M."/>
            <person name="Simpson J.R."/>
            <person name="Lauterbach L."/>
            <person name="Steele A.D."/>
            <person name="Gui C."/>
            <person name="Meng S."/>
            <person name="Li G."/>
            <person name="Viehrig K."/>
            <person name="Ye F."/>
            <person name="Su P."/>
            <person name="Kiefer A.F."/>
            <person name="Nichols A."/>
            <person name="Cepeda A.J."/>
            <person name="Yan W."/>
            <person name="Fan B."/>
            <person name="Jiang Y."/>
            <person name="Adhikari A."/>
            <person name="Zheng C.-J."/>
            <person name="Schuster L."/>
            <person name="Cowan T.M."/>
            <person name="Smanski M.J."/>
            <person name="Chevrette M.G."/>
            <person name="De Carvalho L.P.S."/>
            <person name="Shen B."/>
        </authorList>
    </citation>
    <scope>NUCLEOTIDE SEQUENCE [LARGE SCALE GENOMIC DNA]</scope>
    <source>
        <strain evidence="2 3">NPDC017990</strain>
    </source>
</reference>
<keyword evidence="2" id="KW-0560">Oxidoreductase</keyword>
<proteinExistence type="predicted"/>
<sequence length="125" mass="13819">MSDQPLAPVAPVAPVQPFEPPYYAVVFTSLRTEAGDGHDDGYAETADRMEELVTSIPGFLGIESARTPGGLGITVGYFRDADAIKQWRGNAEHRTAQKRGRSEWYDKYVVHVAKVERSYAFERGA</sequence>
<protein>
    <submittedName>
        <fullName evidence="2">Antibiotic biosynthesis monooxygenase family protein</fullName>
        <ecNumber evidence="2">1.14.-.-</ecNumber>
    </submittedName>
</protein>
<feature type="domain" description="ABM" evidence="1">
    <location>
        <begin position="36"/>
        <end position="99"/>
    </location>
</feature>
<dbReference type="RefSeq" id="WP_397715884.1">
    <property type="nucleotide sequence ID" value="NZ_JBIRGN010000006.1"/>
</dbReference>
<keyword evidence="3" id="KW-1185">Reference proteome</keyword>
<dbReference type="Proteomes" id="UP001610818">
    <property type="component" value="Unassembled WGS sequence"/>
</dbReference>